<sequence length="144" mass="15552">MLTSEQTLLAREKDRIVTGVVRRLCFSNVAVPILDTVLPVLNLRSIGSGLLMTAGDSSVLATGRKLCHWSGLATKVQRKSGFIFGVEQKTIQLRSDAGFSQSGRCPQVLEIVPFVDVCAQKMNERDMLGSDFPAGGSLGSRCTH</sequence>
<dbReference type="EMBL" id="JBJVNW010000015">
    <property type="protein sequence ID" value="MFM9520191.1"/>
    <property type="molecule type" value="Genomic_DNA"/>
</dbReference>
<name>A0ABW9HDI0_9PSED</name>
<reference evidence="1 2" key="1">
    <citation type="submission" date="2024-12" db="EMBL/GenBank/DDBJ databases">
        <title>Pseudomonas species isolated from Lotus nodules promote plant growth.</title>
        <authorList>
            <person name="Yu Y.-H."/>
            <person name="Kurtenbach J."/>
            <person name="Crosbie D."/>
            <person name="Brachmann A."/>
            <person name="Marin M."/>
        </authorList>
    </citation>
    <scope>NUCLEOTIDE SEQUENCE [LARGE SCALE GENOMIC DNA]</scope>
    <source>
        <strain evidence="1 2">PLb12A</strain>
    </source>
</reference>
<protein>
    <submittedName>
        <fullName evidence="1">Uncharacterized protein</fullName>
    </submittedName>
</protein>
<keyword evidence="2" id="KW-1185">Reference proteome</keyword>
<comment type="caution">
    <text evidence="1">The sequence shown here is derived from an EMBL/GenBank/DDBJ whole genome shotgun (WGS) entry which is preliminary data.</text>
</comment>
<dbReference type="RefSeq" id="WP_409079223.1">
    <property type="nucleotide sequence ID" value="NZ_CP178857.1"/>
</dbReference>
<evidence type="ECO:0000313" key="2">
    <source>
        <dbReference type="Proteomes" id="UP001631987"/>
    </source>
</evidence>
<accession>A0ABW9HDI0</accession>
<organism evidence="1 2">
    <name type="scientific">Pseudomonas monachiensis</name>
    <dbReference type="NCBI Taxonomy" id="3060212"/>
    <lineage>
        <taxon>Bacteria</taxon>
        <taxon>Pseudomonadati</taxon>
        <taxon>Pseudomonadota</taxon>
        <taxon>Gammaproteobacteria</taxon>
        <taxon>Pseudomonadales</taxon>
        <taxon>Pseudomonadaceae</taxon>
        <taxon>Pseudomonas</taxon>
    </lineage>
</organism>
<gene>
    <name evidence="1" type="ORF">ACKKH4_23470</name>
</gene>
<evidence type="ECO:0000313" key="1">
    <source>
        <dbReference type="EMBL" id="MFM9520191.1"/>
    </source>
</evidence>
<proteinExistence type="predicted"/>
<dbReference type="Proteomes" id="UP001631987">
    <property type="component" value="Unassembled WGS sequence"/>
</dbReference>